<evidence type="ECO:0000313" key="1">
    <source>
        <dbReference type="Proteomes" id="UP000887576"/>
    </source>
</evidence>
<organism evidence="1 2">
    <name type="scientific">Panagrolaimus sp. JU765</name>
    <dbReference type="NCBI Taxonomy" id="591449"/>
    <lineage>
        <taxon>Eukaryota</taxon>
        <taxon>Metazoa</taxon>
        <taxon>Ecdysozoa</taxon>
        <taxon>Nematoda</taxon>
        <taxon>Chromadorea</taxon>
        <taxon>Rhabditida</taxon>
        <taxon>Tylenchina</taxon>
        <taxon>Panagrolaimomorpha</taxon>
        <taxon>Panagrolaimoidea</taxon>
        <taxon>Panagrolaimidae</taxon>
        <taxon>Panagrolaimus</taxon>
    </lineage>
</organism>
<proteinExistence type="predicted"/>
<reference evidence="2" key="1">
    <citation type="submission" date="2022-11" db="UniProtKB">
        <authorList>
            <consortium name="WormBaseParasite"/>
        </authorList>
    </citation>
    <scope>IDENTIFICATION</scope>
</reference>
<dbReference type="WBParaSite" id="JU765_v2.g17513.t1">
    <property type="protein sequence ID" value="JU765_v2.g17513.t1"/>
    <property type="gene ID" value="JU765_v2.g17513"/>
</dbReference>
<evidence type="ECO:0000313" key="2">
    <source>
        <dbReference type="WBParaSite" id="JU765_v2.g17513.t1"/>
    </source>
</evidence>
<sequence length="354" mass="39589">MVAGSSVSNFAEFLQFHGFLLDDNVDYEEFDVLSVAQMSKDDLKMNFHFNDDLTGKIHQVLSEQRNEMNNSKISIRRLKNLLKNQNGKENSSEFEEFFDNVDVSVLRVEDPDVITMDVVSAANCSSLQVFEDIVKEESKNMEISKKEVMNQAGKDDWTALMIASMAGNVELVNHLLENDVNVKTKNNLGQTALMIAASRGYFSVIKLIGEHGKNKSKLFKNGFSKQMMKKEILLNCADHQGWTALHHAVEYNRVDSVKFLLEFGADPNVPDKDGMTPTLIACQNTNKLAETNKDGMTPTLMACQNTNKLAETSCLRELIKAGGKVNVQNKDGKNGLDLTSYQNRILEAINSFAN</sequence>
<dbReference type="Proteomes" id="UP000887576">
    <property type="component" value="Unplaced"/>
</dbReference>
<name>A0AC34QM83_9BILA</name>
<protein>
    <submittedName>
        <fullName evidence="2">Uncharacterized protein</fullName>
    </submittedName>
</protein>
<accession>A0AC34QM83</accession>